<protein>
    <submittedName>
        <fullName evidence="1">Uncharacterized protein</fullName>
    </submittedName>
</protein>
<evidence type="ECO:0000313" key="1">
    <source>
        <dbReference type="EMBL" id="EKE27558.1"/>
    </source>
</evidence>
<gene>
    <name evidence="1" type="ORF">ACD_3C00192G0003</name>
</gene>
<organism evidence="1">
    <name type="scientific">uncultured bacterium</name>
    <name type="common">gcode 4</name>
    <dbReference type="NCBI Taxonomy" id="1234023"/>
    <lineage>
        <taxon>Bacteria</taxon>
        <taxon>environmental samples</taxon>
    </lineage>
</organism>
<accession>K2FX83</accession>
<comment type="caution">
    <text evidence="1">The sequence shown here is derived from an EMBL/GenBank/DDBJ whole genome shotgun (WGS) entry which is preliminary data.</text>
</comment>
<dbReference type="AlphaFoldDB" id="K2FX83"/>
<reference evidence="1" key="1">
    <citation type="journal article" date="2012" name="Science">
        <title>Fermentation, hydrogen, and sulfur metabolism in multiple uncultivated bacterial phyla.</title>
        <authorList>
            <person name="Wrighton K.C."/>
            <person name="Thomas B.C."/>
            <person name="Sharon I."/>
            <person name="Miller C.S."/>
            <person name="Castelle C.J."/>
            <person name="VerBerkmoes N.C."/>
            <person name="Wilkins M.J."/>
            <person name="Hettich R.L."/>
            <person name="Lipton M.S."/>
            <person name="Williams K.H."/>
            <person name="Long P.E."/>
            <person name="Banfield J.F."/>
        </authorList>
    </citation>
    <scope>NUCLEOTIDE SEQUENCE [LARGE SCALE GENOMIC DNA]</scope>
</reference>
<proteinExistence type="predicted"/>
<dbReference type="EMBL" id="AMFJ01000466">
    <property type="protein sequence ID" value="EKE27558.1"/>
    <property type="molecule type" value="Genomic_DNA"/>
</dbReference>
<sequence>MRKDIFDNYLIKLREFLEADDFRAIDYSLEYIYATVPEKERSEMEDILQEVTLYSELREKEYKDAALDLIKVFEGTLSGKE</sequence>
<name>K2FX83_9BACT</name>